<evidence type="ECO:0000256" key="2">
    <source>
        <dbReference type="ARBA" id="ARBA00023125"/>
    </source>
</evidence>
<dbReference type="InterPro" id="IPR001845">
    <property type="entry name" value="HTH_ArsR_DNA-bd_dom"/>
</dbReference>
<dbReference type="NCBIfam" id="NF033788">
    <property type="entry name" value="HTH_metalloreg"/>
    <property type="match status" value="1"/>
</dbReference>
<keyword evidence="2" id="KW-0238">DNA-binding</keyword>
<evidence type="ECO:0000259" key="4">
    <source>
        <dbReference type="PROSITE" id="PS50987"/>
    </source>
</evidence>
<organism evidence="5 6">
    <name type="scientific">Companilactobacillus keshanensis</name>
    <dbReference type="NCBI Taxonomy" id="2486003"/>
    <lineage>
        <taxon>Bacteria</taxon>
        <taxon>Bacillati</taxon>
        <taxon>Bacillota</taxon>
        <taxon>Bacilli</taxon>
        <taxon>Lactobacillales</taxon>
        <taxon>Lactobacillaceae</taxon>
        <taxon>Companilactobacillus</taxon>
    </lineage>
</organism>
<dbReference type="PRINTS" id="PR00778">
    <property type="entry name" value="HTHARSR"/>
</dbReference>
<gene>
    <name evidence="5" type="ORF">ACFQ42_06100</name>
</gene>
<comment type="caution">
    <text evidence="5">The sequence shown here is derived from an EMBL/GenBank/DDBJ whole genome shotgun (WGS) entry which is preliminary data.</text>
</comment>
<dbReference type="PANTHER" id="PTHR33154">
    <property type="entry name" value="TRANSCRIPTIONAL REGULATOR, ARSR FAMILY"/>
    <property type="match status" value="1"/>
</dbReference>
<dbReference type="Pfam" id="PF01022">
    <property type="entry name" value="HTH_5"/>
    <property type="match status" value="1"/>
</dbReference>
<keyword evidence="3" id="KW-0804">Transcription</keyword>
<feature type="domain" description="HTH arsR-type" evidence="4">
    <location>
        <begin position="4"/>
        <end position="96"/>
    </location>
</feature>
<evidence type="ECO:0000313" key="5">
    <source>
        <dbReference type="EMBL" id="MFD1418304.1"/>
    </source>
</evidence>
<dbReference type="EMBL" id="JBHTOI010000038">
    <property type="protein sequence ID" value="MFD1418304.1"/>
    <property type="molecule type" value="Genomic_DNA"/>
</dbReference>
<dbReference type="SMART" id="SM00418">
    <property type="entry name" value="HTH_ARSR"/>
    <property type="match status" value="1"/>
</dbReference>
<protein>
    <submittedName>
        <fullName evidence="5">ArsR/SmtB family transcription factor</fullName>
    </submittedName>
</protein>
<dbReference type="CDD" id="cd00090">
    <property type="entry name" value="HTH_ARSR"/>
    <property type="match status" value="1"/>
</dbReference>
<reference evidence="6" key="1">
    <citation type="journal article" date="2019" name="Int. J. Syst. Evol. Microbiol.">
        <title>The Global Catalogue of Microorganisms (GCM) 10K type strain sequencing project: providing services to taxonomists for standard genome sequencing and annotation.</title>
        <authorList>
            <consortium name="The Broad Institute Genomics Platform"/>
            <consortium name="The Broad Institute Genome Sequencing Center for Infectious Disease"/>
            <person name="Wu L."/>
            <person name="Ma J."/>
        </authorList>
    </citation>
    <scope>NUCLEOTIDE SEQUENCE [LARGE SCALE GENOMIC DNA]</scope>
    <source>
        <strain evidence="6">CCM 8936</strain>
    </source>
</reference>
<dbReference type="SUPFAM" id="SSF46785">
    <property type="entry name" value="Winged helix' DNA-binding domain"/>
    <property type="match status" value="1"/>
</dbReference>
<dbReference type="RefSeq" id="WP_125677606.1">
    <property type="nucleotide sequence ID" value="NZ_JBHTOI010000038.1"/>
</dbReference>
<dbReference type="InterPro" id="IPR036388">
    <property type="entry name" value="WH-like_DNA-bd_sf"/>
</dbReference>
<dbReference type="Gene3D" id="1.10.10.10">
    <property type="entry name" value="Winged helix-like DNA-binding domain superfamily/Winged helix DNA-binding domain"/>
    <property type="match status" value="1"/>
</dbReference>
<name>A0ABW4BWB2_9LACO</name>
<dbReference type="InterPro" id="IPR036390">
    <property type="entry name" value="WH_DNA-bd_sf"/>
</dbReference>
<keyword evidence="6" id="KW-1185">Reference proteome</keyword>
<dbReference type="InterPro" id="IPR051081">
    <property type="entry name" value="HTH_MetalResp_TranReg"/>
</dbReference>
<dbReference type="PANTHER" id="PTHR33154:SF25">
    <property type="entry name" value="LMO0101 PROTEIN"/>
    <property type="match status" value="1"/>
</dbReference>
<sequence>MTIEEQSKDEILSEIFKALSEPNRLKMIRTLNESDKEITCGEMSEILKLSLSTVSYHAKTLREMGLTNTRKEAQTKYLSVNRQTFKKYLPGFLDSL</sequence>
<dbReference type="Proteomes" id="UP001597251">
    <property type="component" value="Unassembled WGS sequence"/>
</dbReference>
<evidence type="ECO:0000313" key="6">
    <source>
        <dbReference type="Proteomes" id="UP001597251"/>
    </source>
</evidence>
<evidence type="ECO:0000256" key="1">
    <source>
        <dbReference type="ARBA" id="ARBA00023015"/>
    </source>
</evidence>
<dbReference type="InterPro" id="IPR011991">
    <property type="entry name" value="ArsR-like_HTH"/>
</dbReference>
<dbReference type="PROSITE" id="PS50987">
    <property type="entry name" value="HTH_ARSR_2"/>
    <property type="match status" value="1"/>
</dbReference>
<accession>A0ABW4BWB2</accession>
<evidence type="ECO:0000256" key="3">
    <source>
        <dbReference type="ARBA" id="ARBA00023163"/>
    </source>
</evidence>
<proteinExistence type="predicted"/>
<keyword evidence="1" id="KW-0805">Transcription regulation</keyword>